<sequence>MNRDIAQGKWLQFKGKVKARWGKLTDDELEQAEGHTEKLIGLLQTHYGMAREEAEKALDKL</sequence>
<proteinExistence type="inferred from homology"/>
<dbReference type="PANTHER" id="PTHR34977">
    <property type="entry name" value="UPF0337 PROTEIN YJBJ"/>
    <property type="match status" value="1"/>
</dbReference>
<evidence type="ECO:0000313" key="3">
    <source>
        <dbReference type="EMBL" id="ROQ24351.1"/>
    </source>
</evidence>
<organism evidence="3 4">
    <name type="scientific">Gallaecimonas pentaromativorans</name>
    <dbReference type="NCBI Taxonomy" id="584787"/>
    <lineage>
        <taxon>Bacteria</taxon>
        <taxon>Pseudomonadati</taxon>
        <taxon>Pseudomonadota</taxon>
        <taxon>Gammaproteobacteria</taxon>
        <taxon>Enterobacterales</taxon>
        <taxon>Gallaecimonadaceae</taxon>
        <taxon>Gallaecimonas</taxon>
    </lineage>
</organism>
<dbReference type="STRING" id="584787.GCA_001247655_00882"/>
<dbReference type="RefSeq" id="WP_123422051.1">
    <property type="nucleotide sequence ID" value="NZ_JBLXEP010000026.1"/>
</dbReference>
<comment type="similarity">
    <text evidence="1">Belongs to the UPF0337 (CsbD) family.</text>
</comment>
<name>A0A3N1PAA3_9GAMM</name>
<dbReference type="SUPFAM" id="SSF69047">
    <property type="entry name" value="Hypothetical protein YjbJ"/>
    <property type="match status" value="1"/>
</dbReference>
<accession>A0A3N1PAA3</accession>
<dbReference type="InterPro" id="IPR036629">
    <property type="entry name" value="YjbJ_sf"/>
</dbReference>
<gene>
    <name evidence="3" type="ORF">EDC28_107234</name>
</gene>
<dbReference type="InterPro" id="IPR050423">
    <property type="entry name" value="UPF0337_stress_rsp"/>
</dbReference>
<evidence type="ECO:0000259" key="2">
    <source>
        <dbReference type="Pfam" id="PF05532"/>
    </source>
</evidence>
<protein>
    <submittedName>
        <fullName evidence="3">Uncharacterized protein YjbJ (UPF0337 family)</fullName>
    </submittedName>
</protein>
<dbReference type="Proteomes" id="UP000268033">
    <property type="component" value="Unassembled WGS sequence"/>
</dbReference>
<feature type="domain" description="CsbD-like" evidence="2">
    <location>
        <begin position="4"/>
        <end position="56"/>
    </location>
</feature>
<dbReference type="InterPro" id="IPR026042">
    <property type="entry name" value="YjbJ"/>
</dbReference>
<dbReference type="Pfam" id="PF05532">
    <property type="entry name" value="CsbD"/>
    <property type="match status" value="1"/>
</dbReference>
<comment type="caution">
    <text evidence="3">The sequence shown here is derived from an EMBL/GenBank/DDBJ whole genome shotgun (WGS) entry which is preliminary data.</text>
</comment>
<evidence type="ECO:0000256" key="1">
    <source>
        <dbReference type="ARBA" id="ARBA00009129"/>
    </source>
</evidence>
<dbReference type="EMBL" id="RJUL01000007">
    <property type="protein sequence ID" value="ROQ24351.1"/>
    <property type="molecule type" value="Genomic_DNA"/>
</dbReference>
<dbReference type="PANTHER" id="PTHR34977:SF1">
    <property type="entry name" value="UPF0337 PROTEIN YJBJ"/>
    <property type="match status" value="1"/>
</dbReference>
<dbReference type="Gene3D" id="1.10.1470.10">
    <property type="entry name" value="YjbJ"/>
    <property type="match status" value="1"/>
</dbReference>
<dbReference type="PIRSF" id="PIRSF039008">
    <property type="entry name" value="YjbJ"/>
    <property type="match status" value="1"/>
</dbReference>
<reference evidence="3 4" key="1">
    <citation type="submission" date="2018-11" db="EMBL/GenBank/DDBJ databases">
        <title>Genomic Encyclopedia of Type Strains, Phase IV (KMG-IV): sequencing the most valuable type-strain genomes for metagenomic binning, comparative biology and taxonomic classification.</title>
        <authorList>
            <person name="Goeker M."/>
        </authorList>
    </citation>
    <scope>NUCLEOTIDE SEQUENCE [LARGE SCALE GENOMIC DNA]</scope>
    <source>
        <strain evidence="3 4">DSM 21945</strain>
    </source>
</reference>
<keyword evidence="4" id="KW-1185">Reference proteome</keyword>
<evidence type="ECO:0000313" key="4">
    <source>
        <dbReference type="Proteomes" id="UP000268033"/>
    </source>
</evidence>
<dbReference type="InterPro" id="IPR008462">
    <property type="entry name" value="CsbD"/>
</dbReference>
<dbReference type="AlphaFoldDB" id="A0A3N1PAA3"/>